<dbReference type="EMBL" id="FMCX01000004">
    <property type="protein sequence ID" value="SCF19728.1"/>
    <property type="molecule type" value="Genomic_DNA"/>
</dbReference>
<protein>
    <submittedName>
        <fullName evidence="4">FR47-like protein</fullName>
    </submittedName>
</protein>
<keyword evidence="1" id="KW-0808">Transferase</keyword>
<dbReference type="AlphaFoldDB" id="A0A1C4YG99"/>
<dbReference type="STRING" id="262898.GA0070564_10451"/>
<feature type="domain" description="N-acetyltransferase" evidence="3">
    <location>
        <begin position="123"/>
        <end position="254"/>
    </location>
</feature>
<evidence type="ECO:0000259" key="3">
    <source>
        <dbReference type="PROSITE" id="PS51186"/>
    </source>
</evidence>
<evidence type="ECO:0000256" key="2">
    <source>
        <dbReference type="ARBA" id="ARBA00023315"/>
    </source>
</evidence>
<dbReference type="InterPro" id="IPR013653">
    <property type="entry name" value="GCN5-like_dom"/>
</dbReference>
<sequence length="254" mass="27629">MPVRAEHDRPQLARLLARDPVLHAYQLGDLDDFFWPYTSWFRRDDQVALLYHGTDTPVLIAHADPAGLPVLSALLADLAPLLPARLYAHLSPGLSTGPFDVERERPHLRMALTAPGLLDRVTPAGQPLTVADLPELTALYAQAYPGNWFDARMLDTGHYVGVRDGGELEAVAGVHVYSPAYRVAALGNVTTHPRARGRGLAAAAVAAVCRGLAAHVDHVTLNVSADNVAARRLYARLGFTDAAEFTECWLRPRP</sequence>
<keyword evidence="2" id="KW-0012">Acyltransferase</keyword>
<reference evidence="5" key="1">
    <citation type="submission" date="2016-06" db="EMBL/GenBank/DDBJ databases">
        <authorList>
            <person name="Varghese N."/>
            <person name="Submissions Spin"/>
        </authorList>
    </citation>
    <scope>NUCLEOTIDE SEQUENCE [LARGE SCALE GENOMIC DNA]</scope>
    <source>
        <strain evidence="5">DSM 44830</strain>
    </source>
</reference>
<evidence type="ECO:0000313" key="4">
    <source>
        <dbReference type="EMBL" id="SCF19728.1"/>
    </source>
</evidence>
<dbReference type="Proteomes" id="UP000199504">
    <property type="component" value="Unassembled WGS sequence"/>
</dbReference>
<dbReference type="Pfam" id="PF08445">
    <property type="entry name" value="FR47"/>
    <property type="match status" value="1"/>
</dbReference>
<dbReference type="PROSITE" id="PS51186">
    <property type="entry name" value="GNAT"/>
    <property type="match status" value="1"/>
</dbReference>
<dbReference type="InterPro" id="IPR016181">
    <property type="entry name" value="Acyl_CoA_acyltransferase"/>
</dbReference>
<gene>
    <name evidence="4" type="ORF">GA0070564_10451</name>
</gene>
<dbReference type="GO" id="GO:0016747">
    <property type="term" value="F:acyltransferase activity, transferring groups other than amino-acyl groups"/>
    <property type="evidence" value="ECO:0007669"/>
    <property type="project" value="InterPro"/>
</dbReference>
<dbReference type="OrthoDB" id="3375572at2"/>
<name>A0A1C4YG99_9ACTN</name>
<evidence type="ECO:0000313" key="5">
    <source>
        <dbReference type="Proteomes" id="UP000199504"/>
    </source>
</evidence>
<dbReference type="SUPFAM" id="SSF55729">
    <property type="entry name" value="Acyl-CoA N-acyltransferases (Nat)"/>
    <property type="match status" value="1"/>
</dbReference>
<dbReference type="RefSeq" id="WP_091609225.1">
    <property type="nucleotide sequence ID" value="NZ_FMCX01000004.1"/>
</dbReference>
<dbReference type="Gene3D" id="3.40.630.30">
    <property type="match status" value="1"/>
</dbReference>
<organism evidence="4 5">
    <name type="scientific">Micromonospora mirobrigensis</name>
    <dbReference type="NCBI Taxonomy" id="262898"/>
    <lineage>
        <taxon>Bacteria</taxon>
        <taxon>Bacillati</taxon>
        <taxon>Actinomycetota</taxon>
        <taxon>Actinomycetes</taxon>
        <taxon>Micromonosporales</taxon>
        <taxon>Micromonosporaceae</taxon>
        <taxon>Micromonospora</taxon>
    </lineage>
</organism>
<dbReference type="InterPro" id="IPR000182">
    <property type="entry name" value="GNAT_dom"/>
</dbReference>
<accession>A0A1C4YG99</accession>
<keyword evidence="5" id="KW-1185">Reference proteome</keyword>
<dbReference type="PANTHER" id="PTHR43877:SF2">
    <property type="entry name" value="AMINOALKYLPHOSPHONATE N-ACETYLTRANSFERASE-RELATED"/>
    <property type="match status" value="1"/>
</dbReference>
<dbReference type="InterPro" id="IPR050832">
    <property type="entry name" value="Bact_Acetyltransf"/>
</dbReference>
<proteinExistence type="predicted"/>
<dbReference type="PANTHER" id="PTHR43877">
    <property type="entry name" value="AMINOALKYLPHOSPHONATE N-ACETYLTRANSFERASE-RELATED-RELATED"/>
    <property type="match status" value="1"/>
</dbReference>
<evidence type="ECO:0000256" key="1">
    <source>
        <dbReference type="ARBA" id="ARBA00022679"/>
    </source>
</evidence>